<dbReference type="SUPFAM" id="SSF48173">
    <property type="entry name" value="Cryptochrome/photolyase FAD-binding domain"/>
    <property type="match status" value="1"/>
</dbReference>
<sequence length="493" mass="55611">MTRTALVLGDQLSRDNPALEGADRVVLITSRALLARPGLHRQRAHLVLSGMRHLAEELREDGRVEVEQRTEDRLLDGVDALDGDVVCAYPTSWTMLEALQERGVELTPAPQFLTSPEAFERWAGGRRSLKMEDFYREQRRRLEVLVDDAGEPAGGTWNLDADNRRPPPKAGLDAPEPWRPTEDAIDEEVRHDLDRSGIAFWGKDAPRGFAVTPEEGTSALRSFVQGRLAGFGPWQDAMVDGERTLFHSNLSVPMNLGVLEPMRAVRAAERAYLRDDAPLQSVEGFVRQIVGWREYVWGMYWLRATQWPRRNAMGAREPLPQAYREGDSGWRCLDETVRSVRETGYAHHIERLMVLGTIGLTSGIRPWELVRWFARGFVDGAEWVMAPNAAGMALYADGGEMMTKPYAAGGNYVNRMSQHCPSCRFDPKKRTGEDACPLTALYWDFLDRHRDDLAGNRRIAMPLRSLAKIPDDELDAIRARARRARKELRGTAA</sequence>
<dbReference type="InterPro" id="IPR014729">
    <property type="entry name" value="Rossmann-like_a/b/a_fold"/>
</dbReference>
<evidence type="ECO:0000313" key="2">
    <source>
        <dbReference type="EMBL" id="CAB4934748.1"/>
    </source>
</evidence>
<evidence type="ECO:0000256" key="1">
    <source>
        <dbReference type="SAM" id="MobiDB-lite"/>
    </source>
</evidence>
<proteinExistence type="predicted"/>
<accession>A0A6J7IU41</accession>
<dbReference type="EMBL" id="CAFBMK010000190">
    <property type="protein sequence ID" value="CAB4934748.1"/>
    <property type="molecule type" value="Genomic_DNA"/>
</dbReference>
<dbReference type="Gene3D" id="1.25.40.80">
    <property type="match status" value="1"/>
</dbReference>
<dbReference type="Gene3D" id="3.40.50.620">
    <property type="entry name" value="HUPs"/>
    <property type="match status" value="1"/>
</dbReference>
<dbReference type="InterPro" id="IPR007357">
    <property type="entry name" value="PhrB-like"/>
</dbReference>
<dbReference type="Pfam" id="PF04244">
    <property type="entry name" value="DPRP"/>
    <property type="match status" value="1"/>
</dbReference>
<dbReference type="InterPro" id="IPR052551">
    <property type="entry name" value="UV-DNA_repair_photolyase"/>
</dbReference>
<dbReference type="InterPro" id="IPR036134">
    <property type="entry name" value="Crypto/Photolyase_FAD-like_sf"/>
</dbReference>
<feature type="region of interest" description="Disordered" evidence="1">
    <location>
        <begin position="153"/>
        <end position="179"/>
    </location>
</feature>
<protein>
    <submittedName>
        <fullName evidence="2">Unannotated protein</fullName>
    </submittedName>
</protein>
<organism evidence="2">
    <name type="scientific">freshwater metagenome</name>
    <dbReference type="NCBI Taxonomy" id="449393"/>
    <lineage>
        <taxon>unclassified sequences</taxon>
        <taxon>metagenomes</taxon>
        <taxon>ecological metagenomes</taxon>
    </lineage>
</organism>
<dbReference type="Gene3D" id="1.10.10.1710">
    <property type="entry name" value="Deoxyribodipyrimidine photolyase-related"/>
    <property type="match status" value="1"/>
</dbReference>
<gene>
    <name evidence="2" type="ORF">UFOPK3564_02583</name>
</gene>
<reference evidence="2" key="1">
    <citation type="submission" date="2020-05" db="EMBL/GenBank/DDBJ databases">
        <authorList>
            <person name="Chiriac C."/>
            <person name="Salcher M."/>
            <person name="Ghai R."/>
            <person name="Kavagutti S V."/>
        </authorList>
    </citation>
    <scope>NUCLEOTIDE SEQUENCE</scope>
</reference>
<name>A0A6J7IU41_9ZZZZ</name>
<dbReference type="PANTHER" id="PTHR38657">
    <property type="entry name" value="SLR1343 PROTEIN"/>
    <property type="match status" value="1"/>
</dbReference>
<dbReference type="Gene3D" id="1.10.579.10">
    <property type="entry name" value="DNA Cyclobutane Dipyrimidine Photolyase, subunit A, domain 3"/>
    <property type="match status" value="1"/>
</dbReference>
<dbReference type="PANTHER" id="PTHR38657:SF1">
    <property type="entry name" value="SLR1343 PROTEIN"/>
    <property type="match status" value="1"/>
</dbReference>
<dbReference type="AlphaFoldDB" id="A0A6J7IU41"/>